<feature type="non-terminal residue" evidence="2">
    <location>
        <position position="1"/>
    </location>
</feature>
<name>A0A0P9DET2_9CHLR</name>
<dbReference type="SUPFAM" id="SSF53850">
    <property type="entry name" value="Periplasmic binding protein-like II"/>
    <property type="match status" value="1"/>
</dbReference>
<dbReference type="GO" id="GO:0042597">
    <property type="term" value="C:periplasmic space"/>
    <property type="evidence" value="ECO:0007669"/>
    <property type="project" value="UniProtKB-ARBA"/>
</dbReference>
<dbReference type="Pfam" id="PF00496">
    <property type="entry name" value="SBP_bac_5"/>
    <property type="match status" value="1"/>
</dbReference>
<sequence>LLAKKWDIKEPADGSTITFTLDEKAKFASGAPVTADDVVYSWGRIVDLNKSPAFLFTDFGAAKDSFKAVDAQTVELKLPKTTSPQVFLTVVANSVAGVVEKKLVEANAGSDMGSTWLNDHSAGSGPSVLSAWERNTQNVLDVNPNFWGEAPKFKRVIMRNITEQANLQSAIETGDADIVQELGSEQIKALEGNADVSLVKANKTQLEYMGMNAMIPPFDKPDAREAIRYAINYDELNTLLAGNGKIVQEIIPDGFLGFTGETPFKQDTAKAKELLAKAGVADGTEITLTVYSSGSAGGIENAVLAAKIQSDIEKTGLKVKIQSLQSSELLNQYRAQKLQMVMLSWGPDYPDPHTNAYPFTTYAAKSIAWRNGWQSDEVAKLTLDASLAPTPDARAALYKQMTEKLFHEGPYAVLFQPVTTFGVRKNITGFQYDPATMPSIFFWTIGKS</sequence>
<proteinExistence type="predicted"/>
<evidence type="ECO:0000313" key="2">
    <source>
        <dbReference type="EMBL" id="KPV51544.1"/>
    </source>
</evidence>
<dbReference type="Gene3D" id="3.10.105.10">
    <property type="entry name" value="Dipeptide-binding Protein, Domain 3"/>
    <property type="match status" value="1"/>
</dbReference>
<dbReference type="AlphaFoldDB" id="A0A0P9DET2"/>
<dbReference type="EMBL" id="LJCR01000870">
    <property type="protein sequence ID" value="KPV51544.1"/>
    <property type="molecule type" value="Genomic_DNA"/>
</dbReference>
<dbReference type="PIRSF" id="PIRSF002741">
    <property type="entry name" value="MppA"/>
    <property type="match status" value="1"/>
</dbReference>
<dbReference type="Gene3D" id="3.90.76.10">
    <property type="entry name" value="Dipeptide-binding Protein, Domain 1"/>
    <property type="match status" value="1"/>
</dbReference>
<dbReference type="GO" id="GO:0043190">
    <property type="term" value="C:ATP-binding cassette (ABC) transporter complex"/>
    <property type="evidence" value="ECO:0007669"/>
    <property type="project" value="InterPro"/>
</dbReference>
<evidence type="ECO:0000259" key="1">
    <source>
        <dbReference type="Pfam" id="PF00496"/>
    </source>
</evidence>
<evidence type="ECO:0000313" key="3">
    <source>
        <dbReference type="Proteomes" id="UP000050509"/>
    </source>
</evidence>
<accession>A0A0P9DET2</accession>
<dbReference type="GO" id="GO:0015833">
    <property type="term" value="P:peptide transport"/>
    <property type="evidence" value="ECO:0007669"/>
    <property type="project" value="TreeGrafter"/>
</dbReference>
<comment type="caution">
    <text evidence="2">The sequence shown here is derived from an EMBL/GenBank/DDBJ whole genome shotgun (WGS) entry which is preliminary data.</text>
</comment>
<dbReference type="PANTHER" id="PTHR30290">
    <property type="entry name" value="PERIPLASMIC BINDING COMPONENT OF ABC TRANSPORTER"/>
    <property type="match status" value="1"/>
</dbReference>
<dbReference type="CDD" id="cd08512">
    <property type="entry name" value="PBP2_NikA_DppA_OppA_like_7"/>
    <property type="match status" value="1"/>
</dbReference>
<dbReference type="InterPro" id="IPR000914">
    <property type="entry name" value="SBP_5_dom"/>
</dbReference>
<dbReference type="PANTHER" id="PTHR30290:SF34">
    <property type="entry name" value="ABC TRANSPORTER, PERIPLASMIC OLIGO-PEPTIDE BINDING PROTEIN, PUTATIVE-RELATED"/>
    <property type="match status" value="1"/>
</dbReference>
<dbReference type="Proteomes" id="UP000050509">
    <property type="component" value="Unassembled WGS sequence"/>
</dbReference>
<reference evidence="2 3" key="1">
    <citation type="submission" date="2015-09" db="EMBL/GenBank/DDBJ databases">
        <title>Draft genome sequence of Kouleothrix aurantiaca JCM 19913.</title>
        <authorList>
            <person name="Hemp J."/>
        </authorList>
    </citation>
    <scope>NUCLEOTIDE SEQUENCE [LARGE SCALE GENOMIC DNA]</scope>
    <source>
        <strain evidence="2 3">COM-B</strain>
    </source>
</reference>
<dbReference type="InterPro" id="IPR030678">
    <property type="entry name" value="Peptide/Ni-bd"/>
</dbReference>
<dbReference type="GO" id="GO:1904680">
    <property type="term" value="F:peptide transmembrane transporter activity"/>
    <property type="evidence" value="ECO:0007669"/>
    <property type="project" value="TreeGrafter"/>
</dbReference>
<feature type="domain" description="Solute-binding protein family 5" evidence="1">
    <location>
        <begin position="2"/>
        <end position="363"/>
    </location>
</feature>
<dbReference type="Gene3D" id="3.40.190.10">
    <property type="entry name" value="Periplasmic binding protein-like II"/>
    <property type="match status" value="1"/>
</dbReference>
<keyword evidence="3" id="KW-1185">Reference proteome</keyword>
<protein>
    <recommendedName>
        <fullName evidence="1">Solute-binding protein family 5 domain-containing protein</fullName>
    </recommendedName>
</protein>
<gene>
    <name evidence="2" type="ORF">SE17_20585</name>
</gene>
<organism evidence="2 3">
    <name type="scientific">Kouleothrix aurantiaca</name>
    <dbReference type="NCBI Taxonomy" id="186479"/>
    <lineage>
        <taxon>Bacteria</taxon>
        <taxon>Bacillati</taxon>
        <taxon>Chloroflexota</taxon>
        <taxon>Chloroflexia</taxon>
        <taxon>Chloroflexales</taxon>
        <taxon>Roseiflexineae</taxon>
        <taxon>Roseiflexaceae</taxon>
        <taxon>Kouleothrix</taxon>
    </lineage>
</organism>
<dbReference type="InterPro" id="IPR039424">
    <property type="entry name" value="SBP_5"/>
</dbReference>